<keyword evidence="1" id="KW-1133">Transmembrane helix</keyword>
<dbReference type="EMBL" id="JACICD010000004">
    <property type="protein sequence ID" value="MBB3771849.1"/>
    <property type="molecule type" value="Genomic_DNA"/>
</dbReference>
<evidence type="ECO:0000256" key="1">
    <source>
        <dbReference type="SAM" id="Phobius"/>
    </source>
</evidence>
<feature type="transmembrane region" description="Helical" evidence="1">
    <location>
        <begin position="35"/>
        <end position="58"/>
    </location>
</feature>
<sequence length="86" mass="9377">MLRILPEIGLFLLPFIAFALYLRFGRQVDSWLGGWSTRAFLICSLVAVLLVAASLYLVEASGRGPTTGAYVPPSWKDGVLTPGHIE</sequence>
<accession>A0A839ZAU0</accession>
<dbReference type="Proteomes" id="UP000533469">
    <property type="component" value="Unassembled WGS sequence"/>
</dbReference>
<keyword evidence="1" id="KW-0472">Membrane</keyword>
<dbReference type="AlphaFoldDB" id="A0A839ZAU0"/>
<organism evidence="2 3">
    <name type="scientific">Ancylobacter tetraedralis</name>
    <dbReference type="NCBI Taxonomy" id="217068"/>
    <lineage>
        <taxon>Bacteria</taxon>
        <taxon>Pseudomonadati</taxon>
        <taxon>Pseudomonadota</taxon>
        <taxon>Alphaproteobacteria</taxon>
        <taxon>Hyphomicrobiales</taxon>
        <taxon>Xanthobacteraceae</taxon>
        <taxon>Ancylobacter</taxon>
    </lineage>
</organism>
<protein>
    <submittedName>
        <fullName evidence="2">Uncharacterized protein</fullName>
    </submittedName>
</protein>
<reference evidence="2 3" key="1">
    <citation type="submission" date="2020-08" db="EMBL/GenBank/DDBJ databases">
        <title>Genomic Encyclopedia of Type Strains, Phase IV (KMG-IV): sequencing the most valuable type-strain genomes for metagenomic binning, comparative biology and taxonomic classification.</title>
        <authorList>
            <person name="Goeker M."/>
        </authorList>
    </citation>
    <scope>NUCLEOTIDE SEQUENCE [LARGE SCALE GENOMIC DNA]</scope>
    <source>
        <strain evidence="2 3">DSM 5895</strain>
    </source>
</reference>
<dbReference type="RefSeq" id="WP_183190014.1">
    <property type="nucleotide sequence ID" value="NZ_JACICD010000004.1"/>
</dbReference>
<proteinExistence type="predicted"/>
<gene>
    <name evidence="2" type="ORF">FHS55_002458</name>
</gene>
<dbReference type="InterPro" id="IPR046093">
    <property type="entry name" value="DUF6111"/>
</dbReference>
<keyword evidence="3" id="KW-1185">Reference proteome</keyword>
<comment type="caution">
    <text evidence="2">The sequence shown here is derived from an EMBL/GenBank/DDBJ whole genome shotgun (WGS) entry which is preliminary data.</text>
</comment>
<keyword evidence="1" id="KW-0812">Transmembrane</keyword>
<name>A0A839ZAU0_9HYPH</name>
<dbReference type="Pfam" id="PF19606">
    <property type="entry name" value="DUF6111"/>
    <property type="match status" value="1"/>
</dbReference>
<evidence type="ECO:0000313" key="3">
    <source>
        <dbReference type="Proteomes" id="UP000533469"/>
    </source>
</evidence>
<evidence type="ECO:0000313" key="2">
    <source>
        <dbReference type="EMBL" id="MBB3771849.1"/>
    </source>
</evidence>